<name>A0AAU9VCX3_EUPED</name>
<dbReference type="Proteomes" id="UP001153954">
    <property type="component" value="Unassembled WGS sequence"/>
</dbReference>
<keyword evidence="3" id="KW-1185">Reference proteome</keyword>
<evidence type="ECO:0000256" key="1">
    <source>
        <dbReference type="SAM" id="MobiDB-lite"/>
    </source>
</evidence>
<proteinExistence type="predicted"/>
<organism evidence="2 3">
    <name type="scientific">Euphydryas editha</name>
    <name type="common">Edith's checkerspot</name>
    <dbReference type="NCBI Taxonomy" id="104508"/>
    <lineage>
        <taxon>Eukaryota</taxon>
        <taxon>Metazoa</taxon>
        <taxon>Ecdysozoa</taxon>
        <taxon>Arthropoda</taxon>
        <taxon>Hexapoda</taxon>
        <taxon>Insecta</taxon>
        <taxon>Pterygota</taxon>
        <taxon>Neoptera</taxon>
        <taxon>Endopterygota</taxon>
        <taxon>Lepidoptera</taxon>
        <taxon>Glossata</taxon>
        <taxon>Ditrysia</taxon>
        <taxon>Papilionoidea</taxon>
        <taxon>Nymphalidae</taxon>
        <taxon>Nymphalinae</taxon>
        <taxon>Euphydryas</taxon>
    </lineage>
</organism>
<evidence type="ECO:0000313" key="3">
    <source>
        <dbReference type="Proteomes" id="UP001153954"/>
    </source>
</evidence>
<feature type="region of interest" description="Disordered" evidence="1">
    <location>
        <begin position="73"/>
        <end position="113"/>
    </location>
</feature>
<evidence type="ECO:0000313" key="2">
    <source>
        <dbReference type="EMBL" id="CAH2109225.1"/>
    </source>
</evidence>
<protein>
    <submittedName>
        <fullName evidence="2">Uncharacterized protein</fullName>
    </submittedName>
</protein>
<dbReference type="EMBL" id="CAKOGL010000064">
    <property type="protein sequence ID" value="CAH2109225.1"/>
    <property type="molecule type" value="Genomic_DNA"/>
</dbReference>
<gene>
    <name evidence="2" type="ORF">EEDITHA_LOCUS23084</name>
</gene>
<comment type="caution">
    <text evidence="2">The sequence shown here is derived from an EMBL/GenBank/DDBJ whole genome shotgun (WGS) entry which is preliminary data.</text>
</comment>
<reference evidence="2" key="1">
    <citation type="submission" date="2022-03" db="EMBL/GenBank/DDBJ databases">
        <authorList>
            <person name="Tunstrom K."/>
        </authorList>
    </citation>
    <scope>NUCLEOTIDE SEQUENCE</scope>
</reference>
<sequence>MQNENKKEVVTQDDAVINLRNIPKHGTQLQTFVAKDATNLPHCLQKKVPDSKKIKVISNIIIKKADNGIAKKKEGEKEKKYQNNHIKSQSTEKKKQINIYENPKPGPSRPKCRHFSKQAYLNQSVYTAIQT</sequence>
<dbReference type="AlphaFoldDB" id="A0AAU9VCX3"/>
<accession>A0AAU9VCX3</accession>